<dbReference type="SUPFAM" id="SSF51735">
    <property type="entry name" value="NAD(P)-binding Rossmann-fold domains"/>
    <property type="match status" value="1"/>
</dbReference>
<dbReference type="EMBL" id="BAABAV010000001">
    <property type="protein sequence ID" value="GAA4268211.1"/>
    <property type="molecule type" value="Genomic_DNA"/>
</dbReference>
<evidence type="ECO:0000313" key="2">
    <source>
        <dbReference type="EMBL" id="GAA4268211.1"/>
    </source>
</evidence>
<dbReference type="InterPro" id="IPR051783">
    <property type="entry name" value="NAD(P)-dependent_oxidoreduct"/>
</dbReference>
<evidence type="ECO:0000259" key="1">
    <source>
        <dbReference type="Pfam" id="PF01370"/>
    </source>
</evidence>
<evidence type="ECO:0000313" key="3">
    <source>
        <dbReference type="Proteomes" id="UP001500027"/>
    </source>
</evidence>
<feature type="domain" description="NAD-dependent epimerase/dehydratase" evidence="1">
    <location>
        <begin position="3"/>
        <end position="227"/>
    </location>
</feature>
<dbReference type="InterPro" id="IPR036291">
    <property type="entry name" value="NAD(P)-bd_dom_sf"/>
</dbReference>
<dbReference type="Gene3D" id="3.40.50.720">
    <property type="entry name" value="NAD(P)-binding Rossmann-like Domain"/>
    <property type="match status" value="1"/>
</dbReference>
<dbReference type="PANTHER" id="PTHR48079:SF6">
    <property type="entry name" value="NAD(P)-BINDING DOMAIN-CONTAINING PROTEIN-RELATED"/>
    <property type="match status" value="1"/>
</dbReference>
<keyword evidence="3" id="KW-1185">Reference proteome</keyword>
<dbReference type="Pfam" id="PF01370">
    <property type="entry name" value="Epimerase"/>
    <property type="match status" value="1"/>
</dbReference>
<gene>
    <name evidence="2" type="ORF">GCM10022257_03120</name>
</gene>
<proteinExistence type="predicted"/>
<sequence>MTVLVTGANGLLGTNVINELLRKGYKVYGYLRKKSSYKGIVNANLTLLEGNLPDVNGIFQVLGDVDTIIHCAAITNQNLLQYSDYYDLNIKSVKHLVDIAIEQSVSKFIYVSTSNVFGNGKSGVSANESSKMRYPFSESFYALSKLEASRYLKTKESQIEVVTVNPTFMIGAYDTKPSSGRIVLMGLKNRIVFCPPGGKNFVCVEDVANGIISVLDNAVNGASYIIGSENLSYTKFFKRLRVLCKRTFIIVKLPRIVLLFFGRIGDTLRYFGVRTNLSTVNMKAVSINNYYSNRKALEELRLTINPIEKGIEDAINWFKK</sequence>
<dbReference type="RefSeq" id="WP_139001815.1">
    <property type="nucleotide sequence ID" value="NZ_BAABAV010000001.1"/>
</dbReference>
<reference evidence="3" key="1">
    <citation type="journal article" date="2019" name="Int. J. Syst. Evol. Microbiol.">
        <title>The Global Catalogue of Microorganisms (GCM) 10K type strain sequencing project: providing services to taxonomists for standard genome sequencing and annotation.</title>
        <authorList>
            <consortium name="The Broad Institute Genomics Platform"/>
            <consortium name="The Broad Institute Genome Sequencing Center for Infectious Disease"/>
            <person name="Wu L."/>
            <person name="Ma J."/>
        </authorList>
    </citation>
    <scope>NUCLEOTIDE SEQUENCE [LARGE SCALE GENOMIC DNA]</scope>
    <source>
        <strain evidence="3">JCM 17452</strain>
    </source>
</reference>
<accession>A0ABP8E828</accession>
<organism evidence="2 3">
    <name type="scientific">Hyunsoonleella aestuarii</name>
    <dbReference type="NCBI Taxonomy" id="912802"/>
    <lineage>
        <taxon>Bacteria</taxon>
        <taxon>Pseudomonadati</taxon>
        <taxon>Bacteroidota</taxon>
        <taxon>Flavobacteriia</taxon>
        <taxon>Flavobacteriales</taxon>
        <taxon>Flavobacteriaceae</taxon>
    </lineage>
</organism>
<dbReference type="Proteomes" id="UP001500027">
    <property type="component" value="Unassembled WGS sequence"/>
</dbReference>
<dbReference type="PANTHER" id="PTHR48079">
    <property type="entry name" value="PROTEIN YEEZ"/>
    <property type="match status" value="1"/>
</dbReference>
<comment type="caution">
    <text evidence="2">The sequence shown here is derived from an EMBL/GenBank/DDBJ whole genome shotgun (WGS) entry which is preliminary data.</text>
</comment>
<protein>
    <submittedName>
        <fullName evidence="2">NAD-dependent epimerase/dehydratase family protein</fullName>
    </submittedName>
</protein>
<name>A0ABP8E828_9FLAO</name>
<dbReference type="InterPro" id="IPR001509">
    <property type="entry name" value="Epimerase_deHydtase"/>
</dbReference>